<feature type="compositionally biased region" description="Gly residues" evidence="1">
    <location>
        <begin position="136"/>
        <end position="167"/>
    </location>
</feature>
<proteinExistence type="predicted"/>
<feature type="compositionally biased region" description="Low complexity" evidence="1">
    <location>
        <begin position="1"/>
        <end position="19"/>
    </location>
</feature>
<evidence type="ECO:0000313" key="2">
    <source>
        <dbReference type="EMBL" id="RPB10871.1"/>
    </source>
</evidence>
<accession>A0A3N4KR72</accession>
<evidence type="ECO:0000256" key="1">
    <source>
        <dbReference type="SAM" id="MobiDB-lite"/>
    </source>
</evidence>
<reference evidence="2 3" key="1">
    <citation type="journal article" date="2018" name="Nat. Ecol. Evol.">
        <title>Pezizomycetes genomes reveal the molecular basis of ectomycorrhizal truffle lifestyle.</title>
        <authorList>
            <person name="Murat C."/>
            <person name="Payen T."/>
            <person name="Noel B."/>
            <person name="Kuo A."/>
            <person name="Morin E."/>
            <person name="Chen J."/>
            <person name="Kohler A."/>
            <person name="Krizsan K."/>
            <person name="Balestrini R."/>
            <person name="Da Silva C."/>
            <person name="Montanini B."/>
            <person name="Hainaut M."/>
            <person name="Levati E."/>
            <person name="Barry K.W."/>
            <person name="Belfiori B."/>
            <person name="Cichocki N."/>
            <person name="Clum A."/>
            <person name="Dockter R.B."/>
            <person name="Fauchery L."/>
            <person name="Guy J."/>
            <person name="Iotti M."/>
            <person name="Le Tacon F."/>
            <person name="Lindquist E.A."/>
            <person name="Lipzen A."/>
            <person name="Malagnac F."/>
            <person name="Mello A."/>
            <person name="Molinier V."/>
            <person name="Miyauchi S."/>
            <person name="Poulain J."/>
            <person name="Riccioni C."/>
            <person name="Rubini A."/>
            <person name="Sitrit Y."/>
            <person name="Splivallo R."/>
            <person name="Traeger S."/>
            <person name="Wang M."/>
            <person name="Zifcakova L."/>
            <person name="Wipf D."/>
            <person name="Zambonelli A."/>
            <person name="Paolocci F."/>
            <person name="Nowrousian M."/>
            <person name="Ottonello S."/>
            <person name="Baldrian P."/>
            <person name="Spatafora J.W."/>
            <person name="Henrissat B."/>
            <person name="Nagy L.G."/>
            <person name="Aury J.M."/>
            <person name="Wincker P."/>
            <person name="Grigoriev I.V."/>
            <person name="Bonfante P."/>
            <person name="Martin F.M."/>
        </authorList>
    </citation>
    <scope>NUCLEOTIDE SEQUENCE [LARGE SCALE GENOMIC DNA]</scope>
    <source>
        <strain evidence="2 3">CCBAS932</strain>
    </source>
</reference>
<feature type="compositionally biased region" description="Pro residues" evidence="1">
    <location>
        <begin position="200"/>
        <end position="214"/>
    </location>
</feature>
<protein>
    <submittedName>
        <fullName evidence="2">Uncharacterized protein</fullName>
    </submittedName>
</protein>
<dbReference type="AlphaFoldDB" id="A0A3N4KR72"/>
<feature type="region of interest" description="Disordered" evidence="1">
    <location>
        <begin position="1"/>
        <end position="214"/>
    </location>
</feature>
<dbReference type="OrthoDB" id="10360720at2759"/>
<feature type="compositionally biased region" description="Polar residues" evidence="1">
    <location>
        <begin position="74"/>
        <end position="85"/>
    </location>
</feature>
<gene>
    <name evidence="2" type="ORF">P167DRAFT_606820</name>
</gene>
<organism evidence="2 3">
    <name type="scientific">Morchella conica CCBAS932</name>
    <dbReference type="NCBI Taxonomy" id="1392247"/>
    <lineage>
        <taxon>Eukaryota</taxon>
        <taxon>Fungi</taxon>
        <taxon>Dikarya</taxon>
        <taxon>Ascomycota</taxon>
        <taxon>Pezizomycotina</taxon>
        <taxon>Pezizomycetes</taxon>
        <taxon>Pezizales</taxon>
        <taxon>Morchellaceae</taxon>
        <taxon>Morchella</taxon>
    </lineage>
</organism>
<sequence length="334" mass="36076">MGHGSSPVGPVMVGTPVVRGSERSDSGPTHGEGQLTQRTSEATMQMGSTPGLQDRQTFVQPTPGPQIQYRRSPLNPNRPQEQPPQVSVKRKAIYIPDQEGRSTKRKSASSSNLDILQEGDEEGGRRAAAAAAAAAVGGGREGGGRGGGGRGEGGGGRWGGEGGGGGRATKSAINQRQQQQQQAPSISKETPPLVVNIPWPKSPSPSQSPPPPLPTCRQNFSYLPGYKHPEPGPRTKIEIFQDEILERMTKWNTNPGGLQTLDMERARLLSQNTLEHEATVYNRDISELQSRSRANLHAMTMQREEDKGPWAVYDYHMSVVRMEAGNMECLEATI</sequence>
<dbReference type="EMBL" id="ML119139">
    <property type="protein sequence ID" value="RPB10871.1"/>
    <property type="molecule type" value="Genomic_DNA"/>
</dbReference>
<evidence type="ECO:0000313" key="3">
    <source>
        <dbReference type="Proteomes" id="UP000277580"/>
    </source>
</evidence>
<dbReference type="InParanoid" id="A0A3N4KR72"/>
<name>A0A3N4KR72_9PEZI</name>
<feature type="compositionally biased region" description="Low complexity" evidence="1">
    <location>
        <begin position="126"/>
        <end position="135"/>
    </location>
</feature>
<dbReference type="Proteomes" id="UP000277580">
    <property type="component" value="Unassembled WGS sequence"/>
</dbReference>
<feature type="compositionally biased region" description="Polar residues" evidence="1">
    <location>
        <begin position="34"/>
        <end position="60"/>
    </location>
</feature>
<keyword evidence="3" id="KW-1185">Reference proteome</keyword>